<keyword evidence="2" id="KW-0732">Signal</keyword>
<name>A0A2S0WFX0_9CORY</name>
<evidence type="ECO:0000313" key="3">
    <source>
        <dbReference type="EMBL" id="AWB84673.1"/>
    </source>
</evidence>
<gene>
    <name evidence="3" type="ORF">C3E79_09480</name>
</gene>
<evidence type="ECO:0000313" key="4">
    <source>
        <dbReference type="Proteomes" id="UP000244754"/>
    </source>
</evidence>
<feature type="signal peptide" evidence="2">
    <location>
        <begin position="1"/>
        <end position="25"/>
    </location>
</feature>
<dbReference type="EMBL" id="CP026948">
    <property type="protein sequence ID" value="AWB84673.1"/>
    <property type="molecule type" value="Genomic_DNA"/>
</dbReference>
<dbReference type="Proteomes" id="UP000244754">
    <property type="component" value="Chromosome"/>
</dbReference>
<dbReference type="RefSeq" id="WP_108404681.1">
    <property type="nucleotide sequence ID" value="NZ_CP026948.1"/>
</dbReference>
<feature type="region of interest" description="Disordered" evidence="1">
    <location>
        <begin position="23"/>
        <end position="59"/>
    </location>
</feature>
<evidence type="ECO:0000256" key="1">
    <source>
        <dbReference type="SAM" id="MobiDB-lite"/>
    </source>
</evidence>
<dbReference type="AlphaFoldDB" id="A0A2S0WFX0"/>
<reference evidence="4" key="1">
    <citation type="submission" date="2018-01" db="EMBL/GenBank/DDBJ databases">
        <authorList>
            <person name="Li J."/>
        </authorList>
    </citation>
    <scope>NUCLEOTIDE SEQUENCE [LARGE SCALE GENOMIC DNA]</scope>
    <source>
        <strain evidence="4">2184</strain>
    </source>
</reference>
<organism evidence="3 4">
    <name type="scientific">Corynebacterium liangguodongii</name>
    <dbReference type="NCBI Taxonomy" id="2079535"/>
    <lineage>
        <taxon>Bacteria</taxon>
        <taxon>Bacillati</taxon>
        <taxon>Actinomycetota</taxon>
        <taxon>Actinomycetes</taxon>
        <taxon>Mycobacteriales</taxon>
        <taxon>Corynebacteriaceae</taxon>
        <taxon>Corynebacterium</taxon>
    </lineage>
</organism>
<dbReference type="KEGG" id="clia:C3E79_09480"/>
<protein>
    <submittedName>
        <fullName evidence="3">Uncharacterized protein</fullName>
    </submittedName>
</protein>
<sequence>MNSVKKTLLASALAAAVAVSGTAAASAEESSTDLKTSSTSDSAQDSSNTDGSSSKVDDTVNGTVIPLASSLIDASSRQADDVLRGAEVAERIAEEPGAAPNGSSARQLAALSAVSGSSVDTAYIGTQIGWSLLWAGIIAAVLGGAYNLAVQAGLLPAAR</sequence>
<feature type="chain" id="PRO_5043691467" evidence="2">
    <location>
        <begin position="26"/>
        <end position="159"/>
    </location>
</feature>
<keyword evidence="4" id="KW-1185">Reference proteome</keyword>
<feature type="compositionally biased region" description="Low complexity" evidence="1">
    <location>
        <begin position="23"/>
        <end position="50"/>
    </location>
</feature>
<evidence type="ECO:0000256" key="2">
    <source>
        <dbReference type="SAM" id="SignalP"/>
    </source>
</evidence>
<proteinExistence type="predicted"/>
<accession>A0A2S0WFX0</accession>